<reference evidence="2" key="1">
    <citation type="submission" date="2019-03" db="EMBL/GenBank/DDBJ databases">
        <title>Single cell metagenomics reveals metabolic interactions within the superorganism composed of flagellate Streblomastix strix and complex community of Bacteroidetes bacteria on its surface.</title>
        <authorList>
            <person name="Treitli S.C."/>
            <person name="Kolisko M."/>
            <person name="Husnik F."/>
            <person name="Keeling P."/>
            <person name="Hampl V."/>
        </authorList>
    </citation>
    <scope>NUCLEOTIDE SEQUENCE</scope>
    <source>
        <strain evidence="2">STM</strain>
    </source>
</reference>
<protein>
    <submittedName>
        <fullName evidence="2">Uncharacterized protein</fullName>
    </submittedName>
</protein>
<gene>
    <name evidence="2" type="ORF">EZS27_042377</name>
</gene>
<evidence type="ECO:0000256" key="1">
    <source>
        <dbReference type="SAM" id="Phobius"/>
    </source>
</evidence>
<accession>A0A5J4P928</accession>
<comment type="caution">
    <text evidence="2">The sequence shown here is derived from an EMBL/GenBank/DDBJ whole genome shotgun (WGS) entry which is preliminary data.</text>
</comment>
<dbReference type="PANTHER" id="PTHR38454">
    <property type="entry name" value="INTEGRAL MEMBRANE PROTEIN-RELATED"/>
    <property type="match status" value="1"/>
</dbReference>
<feature type="transmembrane region" description="Helical" evidence="1">
    <location>
        <begin position="57"/>
        <end position="75"/>
    </location>
</feature>
<dbReference type="AlphaFoldDB" id="A0A5J4P928"/>
<organism evidence="2">
    <name type="scientific">termite gut metagenome</name>
    <dbReference type="NCBI Taxonomy" id="433724"/>
    <lineage>
        <taxon>unclassified sequences</taxon>
        <taxon>metagenomes</taxon>
        <taxon>organismal metagenomes</taxon>
    </lineage>
</organism>
<sequence length="79" mass="8864">GVAVFSEIYYPGWEATVDGVPVDIVRANYILRAMNISSGKHTIEMWFKPKSLRMTESIAYGGWGVFVLMVIAGVVRKRK</sequence>
<keyword evidence="1" id="KW-0812">Transmembrane</keyword>
<keyword evidence="1" id="KW-0472">Membrane</keyword>
<keyword evidence="1" id="KW-1133">Transmembrane helix</keyword>
<dbReference type="EMBL" id="SNRY01010280">
    <property type="protein sequence ID" value="KAA6305967.1"/>
    <property type="molecule type" value="Genomic_DNA"/>
</dbReference>
<dbReference type="Pfam" id="PF09586">
    <property type="entry name" value="YfhO"/>
    <property type="match status" value="1"/>
</dbReference>
<proteinExistence type="predicted"/>
<name>A0A5J4P928_9ZZZZ</name>
<feature type="non-terminal residue" evidence="2">
    <location>
        <position position="1"/>
    </location>
</feature>
<dbReference type="PANTHER" id="PTHR38454:SF1">
    <property type="entry name" value="INTEGRAL MEMBRANE PROTEIN"/>
    <property type="match status" value="1"/>
</dbReference>
<dbReference type="InterPro" id="IPR018580">
    <property type="entry name" value="Uncharacterised_YfhO"/>
</dbReference>
<evidence type="ECO:0000313" key="2">
    <source>
        <dbReference type="EMBL" id="KAA6305967.1"/>
    </source>
</evidence>